<evidence type="ECO:0000256" key="1">
    <source>
        <dbReference type="SAM" id="MobiDB-lite"/>
    </source>
</evidence>
<feature type="region of interest" description="Disordered" evidence="1">
    <location>
        <begin position="1"/>
        <end position="107"/>
    </location>
</feature>
<dbReference type="AlphaFoldDB" id="A0A087UF55"/>
<organism evidence="2 3">
    <name type="scientific">Stegodyphus mimosarum</name>
    <name type="common">African social velvet spider</name>
    <dbReference type="NCBI Taxonomy" id="407821"/>
    <lineage>
        <taxon>Eukaryota</taxon>
        <taxon>Metazoa</taxon>
        <taxon>Ecdysozoa</taxon>
        <taxon>Arthropoda</taxon>
        <taxon>Chelicerata</taxon>
        <taxon>Arachnida</taxon>
        <taxon>Araneae</taxon>
        <taxon>Araneomorphae</taxon>
        <taxon>Entelegynae</taxon>
        <taxon>Eresoidea</taxon>
        <taxon>Eresidae</taxon>
        <taxon>Stegodyphus</taxon>
    </lineage>
</organism>
<feature type="non-terminal residue" evidence="2">
    <location>
        <position position="312"/>
    </location>
</feature>
<feature type="compositionally biased region" description="Basic residues" evidence="1">
    <location>
        <begin position="11"/>
        <end position="20"/>
    </location>
</feature>
<gene>
    <name evidence="2" type="ORF">X975_02875</name>
</gene>
<dbReference type="OMA" id="TRRERTM"/>
<dbReference type="OrthoDB" id="10050218at2759"/>
<dbReference type="EMBL" id="KK119549">
    <property type="protein sequence ID" value="KFM75994.1"/>
    <property type="molecule type" value="Genomic_DNA"/>
</dbReference>
<proteinExistence type="predicted"/>
<feature type="compositionally biased region" description="Low complexity" evidence="1">
    <location>
        <begin position="91"/>
        <end position="104"/>
    </location>
</feature>
<accession>A0A087UF55</accession>
<sequence length="312" mass="35507">MSDKISVKPKSSTKKSRHNVPSRYKESAEKFLSTRRERTMCYISKDSQGSSKNSKLVMSTPANKNVVPMASLDASVIPGPTNLSGQKEPEQNSSSLGQNSSSQLEDNQEVLCTNKPKFEELKIEEPEDFNQEEADDIMDLLYAQYLQAAFIESKARKALELRSKDVLEKLSKMMHIIKSLTEKKVFLENQVACLSHMIKGKEHAEKQEQILKPILEIIPNLESQYEDIAKAVDKKRHKLPVQDVVKLKPGQEDDINQMLQNMNDILNILMNKIPNLEEIFSLAETHSLFADDIKLIAETLKRGFELLFESRN</sequence>
<dbReference type="Proteomes" id="UP000054359">
    <property type="component" value="Unassembled WGS sequence"/>
</dbReference>
<feature type="compositionally biased region" description="Polar residues" evidence="1">
    <location>
        <begin position="45"/>
        <end position="63"/>
    </location>
</feature>
<keyword evidence="3" id="KW-1185">Reference proteome</keyword>
<evidence type="ECO:0000313" key="2">
    <source>
        <dbReference type="EMBL" id="KFM75994.1"/>
    </source>
</evidence>
<evidence type="ECO:0000313" key="3">
    <source>
        <dbReference type="Proteomes" id="UP000054359"/>
    </source>
</evidence>
<name>A0A087UF55_STEMI</name>
<feature type="compositionally biased region" description="Basic and acidic residues" evidence="1">
    <location>
        <begin position="23"/>
        <end position="39"/>
    </location>
</feature>
<protein>
    <submittedName>
        <fullName evidence="2">Uncharacterized protein</fullName>
    </submittedName>
</protein>
<reference evidence="2 3" key="1">
    <citation type="submission" date="2013-11" db="EMBL/GenBank/DDBJ databases">
        <title>Genome sequencing of Stegodyphus mimosarum.</title>
        <authorList>
            <person name="Bechsgaard J."/>
        </authorList>
    </citation>
    <scope>NUCLEOTIDE SEQUENCE [LARGE SCALE GENOMIC DNA]</scope>
</reference>